<proteinExistence type="predicted"/>
<evidence type="ECO:0000313" key="2">
    <source>
        <dbReference type="EMBL" id="CAH0109308.1"/>
    </source>
</evidence>
<protein>
    <recommendedName>
        <fullName evidence="4">Single domain-containing protein</fullName>
    </recommendedName>
</protein>
<accession>A0A8J2RRF5</accession>
<dbReference type="PANTHER" id="PTHR35180:SF4">
    <property type="entry name" value="PROTEIN CBG06219"/>
    <property type="match status" value="1"/>
</dbReference>
<feature type="chain" id="PRO_5035240383" description="Single domain-containing protein" evidence="1">
    <location>
        <begin position="19"/>
        <end position="113"/>
    </location>
</feature>
<evidence type="ECO:0008006" key="4">
    <source>
        <dbReference type="Google" id="ProtNLM"/>
    </source>
</evidence>
<dbReference type="OrthoDB" id="6347963at2759"/>
<sequence>MNFSITSVFLVVMTFVNAQNLDSMEVETRDNPSAFLREKRQIPVIDSIPQLATTILHPSFGCFWSGTSPFCIPDCGTKYQKVLTDSRGDGKLCWTGNKNLCCPLPAGMVKVKG</sequence>
<dbReference type="Proteomes" id="UP000789390">
    <property type="component" value="Unassembled WGS sequence"/>
</dbReference>
<keyword evidence="1" id="KW-0732">Signal</keyword>
<evidence type="ECO:0000256" key="1">
    <source>
        <dbReference type="SAM" id="SignalP"/>
    </source>
</evidence>
<dbReference type="EMBL" id="CAKKLH010000292">
    <property type="protein sequence ID" value="CAH0109308.1"/>
    <property type="molecule type" value="Genomic_DNA"/>
</dbReference>
<organism evidence="2 3">
    <name type="scientific">Daphnia galeata</name>
    <dbReference type="NCBI Taxonomy" id="27404"/>
    <lineage>
        <taxon>Eukaryota</taxon>
        <taxon>Metazoa</taxon>
        <taxon>Ecdysozoa</taxon>
        <taxon>Arthropoda</taxon>
        <taxon>Crustacea</taxon>
        <taxon>Branchiopoda</taxon>
        <taxon>Diplostraca</taxon>
        <taxon>Cladocera</taxon>
        <taxon>Anomopoda</taxon>
        <taxon>Daphniidae</taxon>
        <taxon>Daphnia</taxon>
    </lineage>
</organism>
<gene>
    <name evidence="2" type="ORF">DGAL_LOCUS12782</name>
</gene>
<feature type="signal peptide" evidence="1">
    <location>
        <begin position="1"/>
        <end position="18"/>
    </location>
</feature>
<keyword evidence="3" id="KW-1185">Reference proteome</keyword>
<dbReference type="PANTHER" id="PTHR35180">
    <property type="entry name" value="PROTEIN CBG06219"/>
    <property type="match status" value="1"/>
</dbReference>
<dbReference type="AlphaFoldDB" id="A0A8J2RRF5"/>
<evidence type="ECO:0000313" key="3">
    <source>
        <dbReference type="Proteomes" id="UP000789390"/>
    </source>
</evidence>
<name>A0A8J2RRF5_9CRUS</name>
<comment type="caution">
    <text evidence="2">The sequence shown here is derived from an EMBL/GenBank/DDBJ whole genome shotgun (WGS) entry which is preliminary data.</text>
</comment>
<reference evidence="2" key="1">
    <citation type="submission" date="2021-11" db="EMBL/GenBank/DDBJ databases">
        <authorList>
            <person name="Schell T."/>
        </authorList>
    </citation>
    <scope>NUCLEOTIDE SEQUENCE</scope>
    <source>
        <strain evidence="2">M5</strain>
    </source>
</reference>